<dbReference type="Proteomes" id="UP000019116">
    <property type="component" value="Chromosome 2A"/>
</dbReference>
<dbReference type="Gramene" id="TraesCS2A02G310600.1">
    <property type="protein sequence ID" value="TraesCS2A02G310600.1"/>
    <property type="gene ID" value="TraesCS2A02G310600"/>
</dbReference>
<evidence type="ECO:0000256" key="1">
    <source>
        <dbReference type="SAM" id="Coils"/>
    </source>
</evidence>
<sequence length="255" mass="28806">MIIVCLPRATTEVTTLKQALTKAEDKAAKKRTEREKHETRVGEVQQELQALVTKHEALELDSKTRESELAAALESIKSAKAEAQKALQEIDAMKKIAADLPHSVSNAAQFYQAEDGSSTEKLFWFQYAEAEHPVPMSDQLKQMVELHKVADQAMKNFIVRLWPGDALPNSFFGLVRWLVDACPWLEVVKRSICIEGARRAFARVKLQWVKLDAVKLIKEGPPEGKEHRHPEMYYEGVLPGARLIADECSKDVIFE</sequence>
<evidence type="ECO:0000313" key="3">
    <source>
        <dbReference type="Proteomes" id="UP000019116"/>
    </source>
</evidence>
<evidence type="ECO:0000313" key="2">
    <source>
        <dbReference type="EnsemblPlants" id="TraesCS2A02G310600.1"/>
    </source>
</evidence>
<name>A0A3B6B049_WHEAT</name>
<proteinExistence type="predicted"/>
<keyword evidence="1" id="KW-0175">Coiled coil</keyword>
<dbReference type="Gramene" id="TraesCS2A03G0772500.1">
    <property type="protein sequence ID" value="TraesCS2A03G0772500.1.CDS"/>
    <property type="gene ID" value="TraesCS2A03G0772500"/>
</dbReference>
<dbReference type="AlphaFoldDB" id="A0A3B6B049"/>
<dbReference type="OrthoDB" id="709264at2759"/>
<keyword evidence="3" id="KW-1185">Reference proteome</keyword>
<organism evidence="2">
    <name type="scientific">Triticum aestivum</name>
    <name type="common">Wheat</name>
    <dbReference type="NCBI Taxonomy" id="4565"/>
    <lineage>
        <taxon>Eukaryota</taxon>
        <taxon>Viridiplantae</taxon>
        <taxon>Streptophyta</taxon>
        <taxon>Embryophyta</taxon>
        <taxon>Tracheophyta</taxon>
        <taxon>Spermatophyta</taxon>
        <taxon>Magnoliopsida</taxon>
        <taxon>Liliopsida</taxon>
        <taxon>Poales</taxon>
        <taxon>Poaceae</taxon>
        <taxon>BOP clade</taxon>
        <taxon>Pooideae</taxon>
        <taxon>Triticodae</taxon>
        <taxon>Triticeae</taxon>
        <taxon>Triticinae</taxon>
        <taxon>Triticum</taxon>
    </lineage>
</organism>
<dbReference type="EnsemblPlants" id="TraesCS2A02G310600.1">
    <property type="protein sequence ID" value="TraesCS2A02G310600.1"/>
    <property type="gene ID" value="TraesCS2A02G310600"/>
</dbReference>
<protein>
    <submittedName>
        <fullName evidence="2">Uncharacterized protein</fullName>
    </submittedName>
</protein>
<feature type="coiled-coil region" evidence="1">
    <location>
        <begin position="13"/>
        <end position="96"/>
    </location>
</feature>
<accession>A0A3B6B049</accession>
<reference evidence="2" key="1">
    <citation type="submission" date="2018-08" db="EMBL/GenBank/DDBJ databases">
        <authorList>
            <person name="Rossello M."/>
        </authorList>
    </citation>
    <scope>NUCLEOTIDE SEQUENCE [LARGE SCALE GENOMIC DNA]</scope>
    <source>
        <strain evidence="2">cv. Chinese Spring</strain>
    </source>
</reference>
<reference evidence="2" key="2">
    <citation type="submission" date="2018-10" db="UniProtKB">
        <authorList>
            <consortium name="EnsemblPlants"/>
        </authorList>
    </citation>
    <scope>IDENTIFICATION</scope>
</reference>